<proteinExistence type="predicted"/>
<accession>A0A857MGB5</accession>
<name>A0A857MGB5_9ACTN</name>
<sequence>MLKGRLALNASALMISSAATGLLGLVYWMVAERMLPTSEVGRASAMISAATVLSSLACLSLAGAYQRFLPVAGNRSLRLILSGYGLITGTSILLGTAFVTLGFGSSIFTSTTDRVLFVPLVLVLAIYAITDPILIGLRRSPAVAVKNVGLSVVKIVPLFFLSGTATAVAVTGSWMVLAALITVVFMLHAVRLALARRLESADELPGNRELMSFQSAFFTMMLITSVTPFALPLIVVETVGTTQNAYFNLAWTMTSAAGLVRSSVGSAFIVEAVQPGANTANLVRQLRRMLLPLTLLVAAGLAIGGPAVLWVVGDEYFREAAPLMLVLAVQSVVETVVVVFYMVSQIVRRLRLMVLMQIIVMVITVGGSYLLLPRVGLIGVGIASLTAVTVGAAIAIRPLLHALAQLLRNAQNGNADTDGKAHSDVYPPTVDGDFYIPDTQVTDKIPVIRTGAHRVPPSELDTDRFPALP</sequence>
<dbReference type="PANTHER" id="PTHR30250:SF11">
    <property type="entry name" value="O-ANTIGEN TRANSPORTER-RELATED"/>
    <property type="match status" value="1"/>
</dbReference>
<evidence type="ECO:0000256" key="3">
    <source>
        <dbReference type="ARBA" id="ARBA00022692"/>
    </source>
</evidence>
<keyword evidence="4" id="KW-1133">Transmembrane helix</keyword>
<protein>
    <submittedName>
        <fullName evidence="6">Polysaccharide biosynthesis protein</fullName>
    </submittedName>
</protein>
<evidence type="ECO:0000313" key="6">
    <source>
        <dbReference type="EMBL" id="QHN39830.1"/>
    </source>
</evidence>
<dbReference type="PANTHER" id="PTHR30250">
    <property type="entry name" value="PST FAMILY PREDICTED COLANIC ACID TRANSPORTER"/>
    <property type="match status" value="1"/>
</dbReference>
<keyword evidence="3" id="KW-0812">Transmembrane</keyword>
<keyword evidence="2" id="KW-1003">Cell membrane</keyword>
<keyword evidence="5" id="KW-0472">Membrane</keyword>
<dbReference type="RefSeq" id="WP_005181095.1">
    <property type="nucleotide sequence ID" value="NZ_CP045804.1"/>
</dbReference>
<dbReference type="InterPro" id="IPR050833">
    <property type="entry name" value="Poly_Biosynth_Transport"/>
</dbReference>
<evidence type="ECO:0000256" key="2">
    <source>
        <dbReference type="ARBA" id="ARBA00022475"/>
    </source>
</evidence>
<evidence type="ECO:0000256" key="5">
    <source>
        <dbReference type="ARBA" id="ARBA00023136"/>
    </source>
</evidence>
<dbReference type="AlphaFoldDB" id="A0A857MGB5"/>
<reference evidence="6" key="1">
    <citation type="journal article" date="2021" name="Nat. Microbiol.">
        <title>Cocultivation of an ultrasmall environmental parasitic bacterium with lytic ability against bacteria associated with wastewater foams.</title>
        <authorList>
            <person name="Batinovic S."/>
            <person name="Rose J.J.A."/>
            <person name="Ratcliffe J."/>
            <person name="Seviour R.J."/>
            <person name="Petrovski S."/>
        </authorList>
    </citation>
    <scope>NUCLEOTIDE SEQUENCE</scope>
    <source>
        <strain evidence="6">CON44</strain>
    </source>
</reference>
<dbReference type="EMBL" id="CP045810">
    <property type="protein sequence ID" value="QHN39830.1"/>
    <property type="molecule type" value="Genomic_DNA"/>
</dbReference>
<evidence type="ECO:0000256" key="4">
    <source>
        <dbReference type="ARBA" id="ARBA00022989"/>
    </source>
</evidence>
<organism evidence="6">
    <name type="scientific">Gordonia amarae</name>
    <dbReference type="NCBI Taxonomy" id="36821"/>
    <lineage>
        <taxon>Bacteria</taxon>
        <taxon>Bacillati</taxon>
        <taxon>Actinomycetota</taxon>
        <taxon>Actinomycetes</taxon>
        <taxon>Mycobacteriales</taxon>
        <taxon>Gordoniaceae</taxon>
        <taxon>Gordonia</taxon>
    </lineage>
</organism>
<comment type="subcellular location">
    <subcellularLocation>
        <location evidence="1">Cell membrane</location>
        <topology evidence="1">Multi-pass membrane protein</topology>
    </subcellularLocation>
</comment>
<gene>
    <name evidence="6" type="ORF">GII30_12245</name>
</gene>
<evidence type="ECO:0000256" key="1">
    <source>
        <dbReference type="ARBA" id="ARBA00004651"/>
    </source>
</evidence>
<dbReference type="GO" id="GO:0005886">
    <property type="term" value="C:plasma membrane"/>
    <property type="evidence" value="ECO:0007669"/>
    <property type="project" value="UniProtKB-SubCell"/>
</dbReference>